<feature type="active site" description="Proton donor" evidence="11">
    <location>
        <position position="212"/>
    </location>
</feature>
<dbReference type="InterPro" id="IPR013320">
    <property type="entry name" value="ConA-like_dom_sf"/>
</dbReference>
<keyword evidence="8 11" id="KW-0119">Carbohydrate metabolism</keyword>
<dbReference type="GO" id="GO:0045493">
    <property type="term" value="P:xylan catabolic process"/>
    <property type="evidence" value="ECO:0007669"/>
    <property type="project" value="UniProtKB-UniRule"/>
</dbReference>
<evidence type="ECO:0000256" key="4">
    <source>
        <dbReference type="ARBA" id="ARBA00012590"/>
    </source>
</evidence>
<gene>
    <name evidence="15" type="ORF">NEMBOFW57_006268</name>
</gene>
<feature type="signal peptide" evidence="13">
    <location>
        <begin position="1"/>
        <end position="18"/>
    </location>
</feature>
<keyword evidence="5 11" id="KW-0858">Xylan degradation</keyword>
<name>A0AAD4I0E7_9PEZI</name>
<comment type="similarity">
    <text evidence="3 11 12">Belongs to the glycosyl hydrolase 11 (cellulase G) family.</text>
</comment>
<organism evidence="15 16">
    <name type="scientific">Staphylotrichum longicolle</name>
    <dbReference type="NCBI Taxonomy" id="669026"/>
    <lineage>
        <taxon>Eukaryota</taxon>
        <taxon>Fungi</taxon>
        <taxon>Dikarya</taxon>
        <taxon>Ascomycota</taxon>
        <taxon>Pezizomycotina</taxon>
        <taxon>Sordariomycetes</taxon>
        <taxon>Sordariomycetidae</taxon>
        <taxon>Sordariales</taxon>
        <taxon>Chaetomiaceae</taxon>
        <taxon>Staphylotrichum</taxon>
    </lineage>
</organism>
<evidence type="ECO:0000256" key="7">
    <source>
        <dbReference type="ARBA" id="ARBA00022801"/>
    </source>
</evidence>
<protein>
    <recommendedName>
        <fullName evidence="4 11">Endo-1,4-beta-xylanase</fullName>
        <ecNumber evidence="4 11">3.2.1.8</ecNumber>
    </recommendedName>
</protein>
<evidence type="ECO:0000259" key="14">
    <source>
        <dbReference type="PROSITE" id="PS51761"/>
    </source>
</evidence>
<comment type="pathway">
    <text evidence="2 11 12">Glycan degradation; xylan degradation.</text>
</comment>
<evidence type="ECO:0000256" key="3">
    <source>
        <dbReference type="ARBA" id="ARBA00007792"/>
    </source>
</evidence>
<dbReference type="InterPro" id="IPR001137">
    <property type="entry name" value="Glyco_hydro_11"/>
</dbReference>
<dbReference type="InterPro" id="IPR013319">
    <property type="entry name" value="GH11/12"/>
</dbReference>
<evidence type="ECO:0000256" key="6">
    <source>
        <dbReference type="ARBA" id="ARBA00022729"/>
    </source>
</evidence>
<accession>A0AAD4I0E7</accession>
<keyword evidence="9 11" id="KW-0326">Glycosidase</keyword>
<dbReference type="InterPro" id="IPR033119">
    <property type="entry name" value="GH11_AS_2"/>
</dbReference>
<dbReference type="PANTHER" id="PTHR46828">
    <property type="entry name" value="ENDO-1,4-BETA-XYLANASE A-RELATED"/>
    <property type="match status" value="1"/>
</dbReference>
<evidence type="ECO:0000256" key="1">
    <source>
        <dbReference type="ARBA" id="ARBA00000681"/>
    </source>
</evidence>
<evidence type="ECO:0000256" key="12">
    <source>
        <dbReference type="RuleBase" id="RU362015"/>
    </source>
</evidence>
<feature type="active site" description="Nucleophile" evidence="11">
    <location>
        <position position="120"/>
    </location>
</feature>
<dbReference type="PROSITE" id="PS51761">
    <property type="entry name" value="GH11_3"/>
    <property type="match status" value="1"/>
</dbReference>
<comment type="caution">
    <text evidence="15">The sequence shown here is derived from an EMBL/GenBank/DDBJ whole genome shotgun (WGS) entry which is preliminary data.</text>
</comment>
<evidence type="ECO:0000256" key="13">
    <source>
        <dbReference type="SAM" id="SignalP"/>
    </source>
</evidence>
<evidence type="ECO:0000256" key="9">
    <source>
        <dbReference type="ARBA" id="ARBA00023295"/>
    </source>
</evidence>
<dbReference type="PANTHER" id="PTHR46828:SF2">
    <property type="entry name" value="ENDO-1,4-BETA-XYLANASE A-RELATED"/>
    <property type="match status" value="1"/>
</dbReference>
<evidence type="ECO:0000256" key="2">
    <source>
        <dbReference type="ARBA" id="ARBA00004851"/>
    </source>
</evidence>
<keyword evidence="16" id="KW-1185">Reference proteome</keyword>
<keyword evidence="6 13" id="KW-0732">Signal</keyword>
<proteinExistence type="inferred from homology"/>
<dbReference type="EMBL" id="JAHCVI010000002">
    <property type="protein sequence ID" value="KAG7289891.1"/>
    <property type="molecule type" value="Genomic_DNA"/>
</dbReference>
<dbReference type="PROSITE" id="PS00777">
    <property type="entry name" value="GH11_2"/>
    <property type="match status" value="1"/>
</dbReference>
<dbReference type="InterPro" id="IPR033123">
    <property type="entry name" value="GH11_dom"/>
</dbReference>
<dbReference type="PRINTS" id="PR00911">
    <property type="entry name" value="GLHYDRLASE11"/>
</dbReference>
<evidence type="ECO:0000256" key="10">
    <source>
        <dbReference type="ARBA" id="ARBA00023326"/>
    </source>
</evidence>
<dbReference type="AlphaFoldDB" id="A0AAD4I0E7"/>
<evidence type="ECO:0000256" key="8">
    <source>
        <dbReference type="ARBA" id="ARBA00023277"/>
    </source>
</evidence>
<dbReference type="Proteomes" id="UP001197093">
    <property type="component" value="Unassembled WGS sequence"/>
</dbReference>
<sequence length="225" mass="24645">MVSFKSLLVAATGALALAFDAKPSETHARELLTPRTGAPSSTGRHGGYYYYFWTDGGGTVNYHNKDNGSYKVDWQDCGNFIGGKGWSPGRPRTINFDAAFNTTGNGYLTIYGWMSNPPVEYYIIESFGTYDPTAYVRNYGTYDADGSMYKLGHTVRYGQIPMEGAETLDRIWAVRQTERTSGSVDVGAHFEAWKAKGLRLGATHAYQIVGTEGYQSTGSAEVTVS</sequence>
<reference evidence="15" key="1">
    <citation type="submission" date="2023-02" db="EMBL/GenBank/DDBJ databases">
        <authorList>
            <person name="Palmer J.M."/>
        </authorList>
    </citation>
    <scope>NUCLEOTIDE SEQUENCE</scope>
    <source>
        <strain evidence="15">FW57</strain>
    </source>
</reference>
<dbReference type="Gene3D" id="2.60.120.180">
    <property type="match status" value="1"/>
</dbReference>
<dbReference type="EC" id="3.2.1.8" evidence="4 11"/>
<evidence type="ECO:0000313" key="15">
    <source>
        <dbReference type="EMBL" id="KAG7289891.1"/>
    </source>
</evidence>
<comment type="catalytic activity">
    <reaction evidence="1 11 12">
        <text>Endohydrolysis of (1-&gt;4)-beta-D-xylosidic linkages in xylans.</text>
        <dbReference type="EC" id="3.2.1.8"/>
    </reaction>
</comment>
<feature type="chain" id="PRO_5042195713" description="Endo-1,4-beta-xylanase" evidence="13">
    <location>
        <begin position="19"/>
        <end position="225"/>
    </location>
</feature>
<feature type="domain" description="GH11" evidence="14">
    <location>
        <begin position="36"/>
        <end position="225"/>
    </location>
</feature>
<evidence type="ECO:0000313" key="16">
    <source>
        <dbReference type="Proteomes" id="UP001197093"/>
    </source>
</evidence>
<keyword evidence="10 11" id="KW-0624">Polysaccharide degradation</keyword>
<dbReference type="SUPFAM" id="SSF49899">
    <property type="entry name" value="Concanavalin A-like lectins/glucanases"/>
    <property type="match status" value="1"/>
</dbReference>
<evidence type="ECO:0000256" key="11">
    <source>
        <dbReference type="PROSITE-ProRule" id="PRU01097"/>
    </source>
</evidence>
<keyword evidence="7 11" id="KW-0378">Hydrolase</keyword>
<evidence type="ECO:0000256" key="5">
    <source>
        <dbReference type="ARBA" id="ARBA00022651"/>
    </source>
</evidence>
<dbReference type="Pfam" id="PF00457">
    <property type="entry name" value="Glyco_hydro_11"/>
    <property type="match status" value="1"/>
</dbReference>
<dbReference type="GO" id="GO:0031176">
    <property type="term" value="F:endo-1,4-beta-xylanase activity"/>
    <property type="evidence" value="ECO:0007669"/>
    <property type="project" value="UniProtKB-UniRule"/>
</dbReference>